<dbReference type="PROSITE" id="PS51459">
    <property type="entry name" value="FIDO"/>
    <property type="match status" value="1"/>
</dbReference>
<keyword evidence="3" id="KW-1185">Reference proteome</keyword>
<dbReference type="InterPro" id="IPR036597">
    <property type="entry name" value="Fido-like_dom_sf"/>
</dbReference>
<dbReference type="Gene3D" id="1.10.3290.10">
    <property type="entry name" value="Fido-like domain"/>
    <property type="match status" value="1"/>
</dbReference>
<feature type="domain" description="Fido" evidence="1">
    <location>
        <begin position="106"/>
        <end position="252"/>
    </location>
</feature>
<accession>A0A941E975</accession>
<organism evidence="2 3">
    <name type="scientific">Actinospica acidithermotolerans</name>
    <dbReference type="NCBI Taxonomy" id="2828514"/>
    <lineage>
        <taxon>Bacteria</taxon>
        <taxon>Bacillati</taxon>
        <taxon>Actinomycetota</taxon>
        <taxon>Actinomycetes</taxon>
        <taxon>Catenulisporales</taxon>
        <taxon>Actinospicaceae</taxon>
        <taxon>Actinospica</taxon>
    </lineage>
</organism>
<evidence type="ECO:0000313" key="3">
    <source>
        <dbReference type="Proteomes" id="UP000676325"/>
    </source>
</evidence>
<proteinExistence type="predicted"/>
<evidence type="ECO:0000313" key="2">
    <source>
        <dbReference type="EMBL" id="MBR7826147.1"/>
    </source>
</evidence>
<comment type="caution">
    <text evidence="2">The sequence shown here is derived from an EMBL/GenBank/DDBJ whole genome shotgun (WGS) entry which is preliminary data.</text>
</comment>
<dbReference type="Proteomes" id="UP000676325">
    <property type="component" value="Unassembled WGS sequence"/>
</dbReference>
<sequence>MSQQLQADPLAAVAELPGVAQAVDSARTAVDRLRGHKVLRSRSAQVTAESALRGARASAALAGADWPLEELRRRTDLGDEEGSAVVRGALRISGELSELLPILRQAPAQALTRMHLLAAAGAADADRIGRPRLPGESVEVEPGRLAEKVDAEQAAARLSALTGVLAAPSKAPALVVAAIAHAELLATTPFGWGDGLVARAVFRLLLVDRGLDPNSLAAPEVGLVELGNDAYRTALASYAQGTAAGIAAWIAHCSEALVLGAQDSLAVCEALVRG</sequence>
<gene>
    <name evidence="2" type="ORF">KDK95_07525</name>
</gene>
<reference evidence="2" key="1">
    <citation type="submission" date="2021-04" db="EMBL/GenBank/DDBJ databases">
        <title>Genome based classification of Actinospica acidithermotolerans sp. nov., an actinobacterium isolated from an Indonesian hot spring.</title>
        <authorList>
            <person name="Kusuma A.B."/>
            <person name="Putra K.E."/>
            <person name="Nafisah S."/>
            <person name="Loh J."/>
            <person name="Nouioui I."/>
            <person name="Goodfellow M."/>
        </authorList>
    </citation>
    <scope>NUCLEOTIDE SEQUENCE</scope>
    <source>
        <strain evidence="2">MGRD01-02</strain>
    </source>
</reference>
<protein>
    <recommendedName>
        <fullName evidence="1">Fido domain-containing protein</fullName>
    </recommendedName>
</protein>
<dbReference type="EMBL" id="JAGSOH010000013">
    <property type="protein sequence ID" value="MBR7826147.1"/>
    <property type="molecule type" value="Genomic_DNA"/>
</dbReference>
<dbReference type="AlphaFoldDB" id="A0A941E975"/>
<dbReference type="InterPro" id="IPR003812">
    <property type="entry name" value="Fido"/>
</dbReference>
<dbReference type="RefSeq" id="WP_212517299.1">
    <property type="nucleotide sequence ID" value="NZ_JAGSOH010000013.1"/>
</dbReference>
<dbReference type="SUPFAM" id="SSF140931">
    <property type="entry name" value="Fic-like"/>
    <property type="match status" value="1"/>
</dbReference>
<evidence type="ECO:0000259" key="1">
    <source>
        <dbReference type="PROSITE" id="PS51459"/>
    </source>
</evidence>
<name>A0A941E975_9ACTN</name>